<evidence type="ECO:0000256" key="1">
    <source>
        <dbReference type="SAM" id="MobiDB-lite"/>
    </source>
</evidence>
<dbReference type="Proteomes" id="UP000550707">
    <property type="component" value="Unassembled WGS sequence"/>
</dbReference>
<reference evidence="2 3" key="1">
    <citation type="journal article" date="2020" name="Nature">
        <title>Six reference-quality genomes reveal evolution of bat adaptations.</title>
        <authorList>
            <person name="Jebb D."/>
            <person name="Huang Z."/>
            <person name="Pippel M."/>
            <person name="Hughes G.M."/>
            <person name="Lavrichenko K."/>
            <person name="Devanna P."/>
            <person name="Winkler S."/>
            <person name="Jermiin L.S."/>
            <person name="Skirmuntt E.C."/>
            <person name="Katzourakis A."/>
            <person name="Burkitt-Gray L."/>
            <person name="Ray D.A."/>
            <person name="Sullivan K.A.M."/>
            <person name="Roscito J.G."/>
            <person name="Kirilenko B.M."/>
            <person name="Davalos L.M."/>
            <person name="Corthals A.P."/>
            <person name="Power M.L."/>
            <person name="Jones G."/>
            <person name="Ransome R.D."/>
            <person name="Dechmann D.K.N."/>
            <person name="Locatelli A.G."/>
            <person name="Puechmaille S.J."/>
            <person name="Fedrigo O."/>
            <person name="Jarvis E.D."/>
            <person name="Hiller M."/>
            <person name="Vernes S.C."/>
            <person name="Myers E.W."/>
            <person name="Teeling E.C."/>
        </authorList>
    </citation>
    <scope>NUCLEOTIDE SEQUENCE [LARGE SCALE GENOMIC DNA]</scope>
    <source>
        <strain evidence="2">MMolMol1</strain>
        <tissue evidence="2">Muscle</tissue>
    </source>
</reference>
<feature type="region of interest" description="Disordered" evidence="1">
    <location>
        <begin position="137"/>
        <end position="187"/>
    </location>
</feature>
<accession>A0A7J8F9S3</accession>
<feature type="region of interest" description="Disordered" evidence="1">
    <location>
        <begin position="22"/>
        <end position="56"/>
    </location>
</feature>
<keyword evidence="3" id="KW-1185">Reference proteome</keyword>
<dbReference type="EMBL" id="JACASF010000012">
    <property type="protein sequence ID" value="KAF6444315.1"/>
    <property type="molecule type" value="Genomic_DNA"/>
</dbReference>
<name>A0A7J8F9S3_MOLMO</name>
<protein>
    <submittedName>
        <fullName evidence="2">Uncharacterized protein</fullName>
    </submittedName>
</protein>
<evidence type="ECO:0000313" key="3">
    <source>
        <dbReference type="Proteomes" id="UP000550707"/>
    </source>
</evidence>
<gene>
    <name evidence="2" type="ORF">HJG59_008606</name>
</gene>
<sequence>MWSVTQWGPRLPAGEVCWSIDRRSQPLPVPGDEGARGTAEVGPEPPGSPGSSRTRRVSAQPLAFLMSVPWYEAGAELRVQGLGPSTSLSPGQDVPSASPTLSFQICELRRCCPLSREAGRLKDRAERSMNAAVTVCGGRPAHNQRDQHLLSSSAPRWPSDPGASPSTAPSLPPYLSRKMGYSGGLQPRLRVSTRCPRCPFRLPGFPRG</sequence>
<comment type="caution">
    <text evidence="2">The sequence shown here is derived from an EMBL/GenBank/DDBJ whole genome shotgun (WGS) entry which is preliminary data.</text>
</comment>
<evidence type="ECO:0000313" key="2">
    <source>
        <dbReference type="EMBL" id="KAF6444315.1"/>
    </source>
</evidence>
<proteinExistence type="predicted"/>
<dbReference type="InParanoid" id="A0A7J8F9S3"/>
<dbReference type="AlphaFoldDB" id="A0A7J8F9S3"/>
<organism evidence="2 3">
    <name type="scientific">Molossus molossus</name>
    <name type="common">Pallas' mastiff bat</name>
    <name type="synonym">Vespertilio molossus</name>
    <dbReference type="NCBI Taxonomy" id="27622"/>
    <lineage>
        <taxon>Eukaryota</taxon>
        <taxon>Metazoa</taxon>
        <taxon>Chordata</taxon>
        <taxon>Craniata</taxon>
        <taxon>Vertebrata</taxon>
        <taxon>Euteleostomi</taxon>
        <taxon>Mammalia</taxon>
        <taxon>Eutheria</taxon>
        <taxon>Laurasiatheria</taxon>
        <taxon>Chiroptera</taxon>
        <taxon>Yangochiroptera</taxon>
        <taxon>Molossidae</taxon>
        <taxon>Molossus</taxon>
    </lineage>
</organism>